<evidence type="ECO:0000313" key="6">
    <source>
        <dbReference type="EMBL" id="MFD2464972.1"/>
    </source>
</evidence>
<dbReference type="Gene3D" id="1.10.10.2840">
    <property type="entry name" value="PucR C-terminal helix-turn-helix domain"/>
    <property type="match status" value="1"/>
</dbReference>
<accession>A0ABW5GWS8</accession>
<keyword evidence="7" id="KW-1185">Reference proteome</keyword>
<dbReference type="InterPro" id="IPR025751">
    <property type="entry name" value="RsbRD_N_dom"/>
</dbReference>
<dbReference type="Pfam" id="PF13556">
    <property type="entry name" value="HTH_30"/>
    <property type="match status" value="1"/>
</dbReference>
<proteinExistence type="inferred from homology"/>
<sequence>MTDHPEPLTVGGKVLHQWLSAEQRRLAHRLAEEFAREIGSPGGSPVRELGSITESTEENLRVLARSLHDRDVPGPADLAGPLTASAARRAGEGIPLDAVLSVCHASTMAAWRELVAEASAEDLPDVVTCAELTLGCLAGVDAAVAAAYLAERHLRDLDEHHHRHALLSALLRGDPPDDQARRAGLPLPRRFLVLHLRFGRHPSEDRPGAGGVMAGRHKIHRATGELARTAGEAVLALLDTSGGTVLIPDNTAEHNWAADETLVTRLGHAAGVEVTAGGVLAGPAEVPGAADQAADIAELAEAFGRGHGFYRLSDLMLEYQLTRPSPARAELGGLLAPLETHRDLLATLETYVRHGLNRRRTAAQLHVHPNTVDYRVRRAVTLTGLDPADPVQLQHIGAALIIRRLPDDHFGRPHRTPERPDGEGPWGPPQGT</sequence>
<feature type="compositionally biased region" description="Basic and acidic residues" evidence="2">
    <location>
        <begin position="408"/>
        <end position="422"/>
    </location>
</feature>
<dbReference type="InterPro" id="IPR051448">
    <property type="entry name" value="CdaR-like_regulators"/>
</dbReference>
<dbReference type="InterPro" id="IPR042070">
    <property type="entry name" value="PucR_C-HTH_sf"/>
</dbReference>
<dbReference type="RefSeq" id="WP_345399330.1">
    <property type="nucleotide sequence ID" value="NZ_BAABHG010000010.1"/>
</dbReference>
<comment type="caution">
    <text evidence="6">The sequence shown here is derived from an EMBL/GenBank/DDBJ whole genome shotgun (WGS) entry which is preliminary data.</text>
</comment>
<dbReference type="Pfam" id="PF17853">
    <property type="entry name" value="GGDEF_2"/>
    <property type="match status" value="1"/>
</dbReference>
<feature type="domain" description="RsbT co-antagonist protein RsbRD N-terminal" evidence="4">
    <location>
        <begin position="25"/>
        <end position="159"/>
    </location>
</feature>
<dbReference type="InterPro" id="IPR041522">
    <property type="entry name" value="CdaR_GGDEF"/>
</dbReference>
<protein>
    <submittedName>
        <fullName evidence="6">PucR family transcriptional regulator</fullName>
    </submittedName>
</protein>
<dbReference type="PANTHER" id="PTHR33744:SF1">
    <property type="entry name" value="DNA-BINDING TRANSCRIPTIONAL ACTIVATOR ADER"/>
    <property type="match status" value="1"/>
</dbReference>
<dbReference type="InterPro" id="IPR025736">
    <property type="entry name" value="PucR_C-HTH_dom"/>
</dbReference>
<evidence type="ECO:0000256" key="2">
    <source>
        <dbReference type="SAM" id="MobiDB-lite"/>
    </source>
</evidence>
<reference evidence="7" key="1">
    <citation type="journal article" date="2019" name="Int. J. Syst. Evol. Microbiol.">
        <title>The Global Catalogue of Microorganisms (GCM) 10K type strain sequencing project: providing services to taxonomists for standard genome sequencing and annotation.</title>
        <authorList>
            <consortium name="The Broad Institute Genomics Platform"/>
            <consortium name="The Broad Institute Genome Sequencing Center for Infectious Disease"/>
            <person name="Wu L."/>
            <person name="Ma J."/>
        </authorList>
    </citation>
    <scope>NUCLEOTIDE SEQUENCE [LARGE SCALE GENOMIC DNA]</scope>
    <source>
        <strain evidence="7">CGMCC 4.7643</strain>
    </source>
</reference>
<feature type="domain" description="PucR C-terminal helix-turn-helix" evidence="3">
    <location>
        <begin position="344"/>
        <end position="401"/>
    </location>
</feature>
<evidence type="ECO:0000259" key="4">
    <source>
        <dbReference type="Pfam" id="PF14361"/>
    </source>
</evidence>
<evidence type="ECO:0000256" key="1">
    <source>
        <dbReference type="ARBA" id="ARBA00006754"/>
    </source>
</evidence>
<evidence type="ECO:0000313" key="7">
    <source>
        <dbReference type="Proteomes" id="UP001597419"/>
    </source>
</evidence>
<name>A0ABW5GWS8_9PSEU</name>
<feature type="domain" description="CdaR GGDEF-like" evidence="5">
    <location>
        <begin position="178"/>
        <end position="297"/>
    </location>
</feature>
<dbReference type="PANTHER" id="PTHR33744">
    <property type="entry name" value="CARBOHYDRATE DIACID REGULATOR"/>
    <property type="match status" value="1"/>
</dbReference>
<evidence type="ECO:0000259" key="5">
    <source>
        <dbReference type="Pfam" id="PF17853"/>
    </source>
</evidence>
<feature type="region of interest" description="Disordered" evidence="2">
    <location>
        <begin position="408"/>
        <end position="432"/>
    </location>
</feature>
<comment type="similarity">
    <text evidence="1">Belongs to the CdaR family.</text>
</comment>
<dbReference type="Proteomes" id="UP001597419">
    <property type="component" value="Unassembled WGS sequence"/>
</dbReference>
<organism evidence="6 7">
    <name type="scientific">Amycolatopsis samaneae</name>
    <dbReference type="NCBI Taxonomy" id="664691"/>
    <lineage>
        <taxon>Bacteria</taxon>
        <taxon>Bacillati</taxon>
        <taxon>Actinomycetota</taxon>
        <taxon>Actinomycetes</taxon>
        <taxon>Pseudonocardiales</taxon>
        <taxon>Pseudonocardiaceae</taxon>
        <taxon>Amycolatopsis</taxon>
    </lineage>
</organism>
<dbReference type="Pfam" id="PF14361">
    <property type="entry name" value="RsbRD_N"/>
    <property type="match status" value="1"/>
</dbReference>
<evidence type="ECO:0000259" key="3">
    <source>
        <dbReference type="Pfam" id="PF13556"/>
    </source>
</evidence>
<gene>
    <name evidence="6" type="ORF">ACFSYJ_40580</name>
</gene>
<dbReference type="EMBL" id="JBHUKU010000028">
    <property type="protein sequence ID" value="MFD2464972.1"/>
    <property type="molecule type" value="Genomic_DNA"/>
</dbReference>